<evidence type="ECO:0000256" key="3">
    <source>
        <dbReference type="ARBA" id="ARBA00022989"/>
    </source>
</evidence>
<feature type="domain" description="ABC-2 type transporter transmembrane" evidence="6">
    <location>
        <begin position="15"/>
        <end position="377"/>
    </location>
</feature>
<evidence type="ECO:0000256" key="5">
    <source>
        <dbReference type="SAM" id="Phobius"/>
    </source>
</evidence>
<proteinExistence type="predicted"/>
<name>A0A923L870_9BACI</name>
<dbReference type="Proteomes" id="UP000637359">
    <property type="component" value="Unassembled WGS sequence"/>
</dbReference>
<sequence>MNVLNSFFKQKETLIGIAAAIAFQLIFVFIWLTAYDGVYDRTDQFKVGIINDDIGYGEEIVEQLEQDNLFQITKYSNLHLAQKELDDRNINMLIHFPNQLTENILANENASIDYYINQSTATLTKQMMEKIAGNITGQVNQQVQQAIKIQIADHVPQMLAEQSENKHVVEQVTSQLIDILQSSSNPSIHENVMKINDKEGFAPTMVPLLIVLASYIGAMLVSQHLQLSEGKLTTMHSKSSLFIGRQIINVLVAIGVSLLTVCLMYLFHIDINQNFFVLWGFQALLMFSFLTLSQVFVMLFGNIGMIFNIALTASQLVSSGAIVPRELLSSFYQGLGDLLPATYGVNSYFSLIYGGGNVLLDMKYLSIIIASLLVVTIFGKIIQHLWKRLQPIRTTES</sequence>
<evidence type="ECO:0000256" key="1">
    <source>
        <dbReference type="ARBA" id="ARBA00004141"/>
    </source>
</evidence>
<gene>
    <name evidence="7" type="ORF">H8S33_16135</name>
</gene>
<feature type="transmembrane region" description="Helical" evidence="5">
    <location>
        <begin position="335"/>
        <end position="356"/>
    </location>
</feature>
<feature type="transmembrane region" description="Helical" evidence="5">
    <location>
        <begin position="201"/>
        <end position="222"/>
    </location>
</feature>
<keyword evidence="3 5" id="KW-1133">Transmembrane helix</keyword>
<dbReference type="RefSeq" id="WP_186871020.1">
    <property type="nucleotide sequence ID" value="NZ_JACOOL010000014.1"/>
</dbReference>
<dbReference type="Gene3D" id="3.40.1710.10">
    <property type="entry name" value="abc type-2 transporter like domain"/>
    <property type="match status" value="1"/>
</dbReference>
<evidence type="ECO:0000313" key="7">
    <source>
        <dbReference type="EMBL" id="MBC5638311.1"/>
    </source>
</evidence>
<feature type="transmembrane region" description="Helical" evidence="5">
    <location>
        <begin position="14"/>
        <end position="35"/>
    </location>
</feature>
<evidence type="ECO:0000256" key="2">
    <source>
        <dbReference type="ARBA" id="ARBA00022692"/>
    </source>
</evidence>
<accession>A0A923L870</accession>
<dbReference type="PANTHER" id="PTHR43077">
    <property type="entry name" value="TRANSPORT PERMEASE YVFS-RELATED"/>
    <property type="match status" value="1"/>
</dbReference>
<dbReference type="Pfam" id="PF12698">
    <property type="entry name" value="ABC2_membrane_3"/>
    <property type="match status" value="1"/>
</dbReference>
<dbReference type="InterPro" id="IPR013525">
    <property type="entry name" value="ABC2_TM"/>
</dbReference>
<keyword evidence="8" id="KW-1185">Reference proteome</keyword>
<dbReference type="PANTHER" id="PTHR43077:SF5">
    <property type="entry name" value="PHAGE INFECTION PROTEIN"/>
    <property type="match status" value="1"/>
</dbReference>
<organism evidence="7 8">
    <name type="scientific">Ornithinibacillus hominis</name>
    <dbReference type="NCBI Taxonomy" id="2763055"/>
    <lineage>
        <taxon>Bacteria</taxon>
        <taxon>Bacillati</taxon>
        <taxon>Bacillota</taxon>
        <taxon>Bacilli</taxon>
        <taxon>Bacillales</taxon>
        <taxon>Bacillaceae</taxon>
        <taxon>Ornithinibacillus</taxon>
    </lineage>
</organism>
<reference evidence="7" key="1">
    <citation type="submission" date="2020-08" db="EMBL/GenBank/DDBJ databases">
        <title>Genome public.</title>
        <authorList>
            <person name="Liu C."/>
            <person name="Sun Q."/>
        </authorList>
    </citation>
    <scope>NUCLEOTIDE SEQUENCE</scope>
    <source>
        <strain evidence="7">BX22</strain>
    </source>
</reference>
<keyword evidence="2 5" id="KW-0812">Transmembrane</keyword>
<comment type="caution">
    <text evidence="7">The sequence shown here is derived from an EMBL/GenBank/DDBJ whole genome shotgun (WGS) entry which is preliminary data.</text>
</comment>
<comment type="subcellular location">
    <subcellularLocation>
        <location evidence="1">Membrane</location>
        <topology evidence="1">Multi-pass membrane protein</topology>
    </subcellularLocation>
</comment>
<feature type="transmembrane region" description="Helical" evidence="5">
    <location>
        <begin position="274"/>
        <end position="297"/>
    </location>
</feature>
<dbReference type="GO" id="GO:0016020">
    <property type="term" value="C:membrane"/>
    <property type="evidence" value="ECO:0007669"/>
    <property type="project" value="UniProtKB-SubCell"/>
</dbReference>
<dbReference type="EMBL" id="JACOOL010000014">
    <property type="protein sequence ID" value="MBC5638311.1"/>
    <property type="molecule type" value="Genomic_DNA"/>
</dbReference>
<feature type="transmembrane region" description="Helical" evidence="5">
    <location>
        <begin position="362"/>
        <end position="382"/>
    </location>
</feature>
<evidence type="ECO:0000259" key="6">
    <source>
        <dbReference type="Pfam" id="PF12698"/>
    </source>
</evidence>
<keyword evidence="4 5" id="KW-0472">Membrane</keyword>
<evidence type="ECO:0000256" key="4">
    <source>
        <dbReference type="ARBA" id="ARBA00023136"/>
    </source>
</evidence>
<protein>
    <submittedName>
        <fullName evidence="7">ABC transporter permease</fullName>
    </submittedName>
</protein>
<dbReference type="GO" id="GO:0140359">
    <property type="term" value="F:ABC-type transporter activity"/>
    <property type="evidence" value="ECO:0007669"/>
    <property type="project" value="InterPro"/>
</dbReference>
<feature type="transmembrane region" description="Helical" evidence="5">
    <location>
        <begin position="242"/>
        <end position="267"/>
    </location>
</feature>
<dbReference type="AlphaFoldDB" id="A0A923L870"/>
<dbReference type="InterPro" id="IPR051328">
    <property type="entry name" value="T7SS_ABC-Transporter"/>
</dbReference>
<evidence type="ECO:0000313" key="8">
    <source>
        <dbReference type="Proteomes" id="UP000637359"/>
    </source>
</evidence>